<sequence length="178" mass="19941">MSDSINKTVATQLKKMRANKGWSLEVASQHCGVSKAMLGQIERGESSPTIAKLWKIATGFELPLSEFLGQKSPLDSDTKGFNQEHTVSIETIFEYDQSTGIEMFELCFTVGHEQHSEAHQIGVIEHIVVTSGCMEYFAGGQWKTLNTGEKAKFNADQPHIYRNIGDIPLRFFNIIHYS</sequence>
<accession>A0ABU9HEQ6</accession>
<keyword evidence="3" id="KW-0804">Transcription</keyword>
<name>A0ABU9HEQ6_9GAMM</name>
<dbReference type="InterPro" id="IPR010982">
    <property type="entry name" value="Lambda_DNA-bd_dom_sf"/>
</dbReference>
<dbReference type="Proteomes" id="UP001366060">
    <property type="component" value="Unassembled WGS sequence"/>
</dbReference>
<dbReference type="Gene3D" id="2.60.120.10">
    <property type="entry name" value="Jelly Rolls"/>
    <property type="match status" value="1"/>
</dbReference>
<dbReference type="PROSITE" id="PS50943">
    <property type="entry name" value="HTH_CROC1"/>
    <property type="match status" value="1"/>
</dbReference>
<evidence type="ECO:0000313" key="6">
    <source>
        <dbReference type="Proteomes" id="UP001366060"/>
    </source>
</evidence>
<dbReference type="SUPFAM" id="SSF47413">
    <property type="entry name" value="lambda repressor-like DNA-binding domains"/>
    <property type="match status" value="1"/>
</dbReference>
<dbReference type="SMART" id="SM00530">
    <property type="entry name" value="HTH_XRE"/>
    <property type="match status" value="1"/>
</dbReference>
<dbReference type="CDD" id="cd00093">
    <property type="entry name" value="HTH_XRE"/>
    <property type="match status" value="1"/>
</dbReference>
<dbReference type="Pfam" id="PF01381">
    <property type="entry name" value="HTH_3"/>
    <property type="match status" value="1"/>
</dbReference>
<dbReference type="InterPro" id="IPR001387">
    <property type="entry name" value="Cro/C1-type_HTH"/>
</dbReference>
<keyword evidence="2" id="KW-0238">DNA-binding</keyword>
<dbReference type="Pfam" id="PF07883">
    <property type="entry name" value="Cupin_2"/>
    <property type="match status" value="1"/>
</dbReference>
<dbReference type="EMBL" id="JBAKBA010000039">
    <property type="protein sequence ID" value="MEL0660339.1"/>
    <property type="molecule type" value="Genomic_DNA"/>
</dbReference>
<evidence type="ECO:0000313" key="5">
    <source>
        <dbReference type="EMBL" id="MEL0660339.1"/>
    </source>
</evidence>
<dbReference type="PANTHER" id="PTHR46797:SF23">
    <property type="entry name" value="HTH-TYPE TRANSCRIPTIONAL REGULATOR SUTR"/>
    <property type="match status" value="1"/>
</dbReference>
<comment type="caution">
    <text evidence="5">The sequence shown here is derived from an EMBL/GenBank/DDBJ whole genome shotgun (WGS) entry which is preliminary data.</text>
</comment>
<dbReference type="InterPro" id="IPR014710">
    <property type="entry name" value="RmlC-like_jellyroll"/>
</dbReference>
<gene>
    <name evidence="5" type="ORF">V6255_14465</name>
</gene>
<keyword evidence="6" id="KW-1185">Reference proteome</keyword>
<dbReference type="InterPro" id="IPR011051">
    <property type="entry name" value="RmlC_Cupin_sf"/>
</dbReference>
<protein>
    <submittedName>
        <fullName evidence="5">XRE family transcriptional regulator</fullName>
    </submittedName>
</protein>
<evidence type="ECO:0000256" key="3">
    <source>
        <dbReference type="ARBA" id="ARBA00023163"/>
    </source>
</evidence>
<organism evidence="5 6">
    <name type="scientific">Psychromonas arctica</name>
    <dbReference type="NCBI Taxonomy" id="168275"/>
    <lineage>
        <taxon>Bacteria</taxon>
        <taxon>Pseudomonadati</taxon>
        <taxon>Pseudomonadota</taxon>
        <taxon>Gammaproteobacteria</taxon>
        <taxon>Alteromonadales</taxon>
        <taxon>Psychromonadaceae</taxon>
        <taxon>Psychromonas</taxon>
    </lineage>
</organism>
<dbReference type="InterPro" id="IPR050807">
    <property type="entry name" value="TransReg_Diox_bact_type"/>
</dbReference>
<feature type="domain" description="HTH cro/C1-type" evidence="4">
    <location>
        <begin position="13"/>
        <end position="67"/>
    </location>
</feature>
<dbReference type="PANTHER" id="PTHR46797">
    <property type="entry name" value="HTH-TYPE TRANSCRIPTIONAL REGULATOR"/>
    <property type="match status" value="1"/>
</dbReference>
<evidence type="ECO:0000259" key="4">
    <source>
        <dbReference type="PROSITE" id="PS50943"/>
    </source>
</evidence>
<dbReference type="InterPro" id="IPR013096">
    <property type="entry name" value="Cupin_2"/>
</dbReference>
<reference evidence="5 6" key="1">
    <citation type="submission" date="2024-02" db="EMBL/GenBank/DDBJ databases">
        <title>Bacteria isolated from the canopy kelp, Nereocystis luetkeana.</title>
        <authorList>
            <person name="Pfister C.A."/>
            <person name="Younker I.T."/>
            <person name="Light S.H."/>
        </authorList>
    </citation>
    <scope>NUCLEOTIDE SEQUENCE [LARGE SCALE GENOMIC DNA]</scope>
    <source>
        <strain evidence="5 6">TI.2.07</strain>
    </source>
</reference>
<evidence type="ECO:0000256" key="2">
    <source>
        <dbReference type="ARBA" id="ARBA00023125"/>
    </source>
</evidence>
<dbReference type="SUPFAM" id="SSF51182">
    <property type="entry name" value="RmlC-like cupins"/>
    <property type="match status" value="1"/>
</dbReference>
<proteinExistence type="predicted"/>
<dbReference type="CDD" id="cd02209">
    <property type="entry name" value="cupin_XRE_C"/>
    <property type="match status" value="1"/>
</dbReference>
<keyword evidence="1" id="KW-0805">Transcription regulation</keyword>
<dbReference type="Gene3D" id="1.10.260.40">
    <property type="entry name" value="lambda repressor-like DNA-binding domains"/>
    <property type="match status" value="1"/>
</dbReference>
<evidence type="ECO:0000256" key="1">
    <source>
        <dbReference type="ARBA" id="ARBA00023015"/>
    </source>
</evidence>
<dbReference type="RefSeq" id="WP_341628800.1">
    <property type="nucleotide sequence ID" value="NZ_JBAKBA010000039.1"/>
</dbReference>